<dbReference type="PANTHER" id="PTHR23507">
    <property type="entry name" value="ZGC:174356"/>
    <property type="match status" value="1"/>
</dbReference>
<proteinExistence type="predicted"/>
<evidence type="ECO:0000256" key="1">
    <source>
        <dbReference type="ARBA" id="ARBA00004141"/>
    </source>
</evidence>
<reference evidence="6 7" key="1">
    <citation type="journal article" date="2022" name="Nat. Ecol. Evol.">
        <title>A masculinizing supergene underlies an exaggerated male reproductive morph in a spider.</title>
        <authorList>
            <person name="Hendrickx F."/>
            <person name="De Corte Z."/>
            <person name="Sonet G."/>
            <person name="Van Belleghem S.M."/>
            <person name="Kostlbacher S."/>
            <person name="Vangestel C."/>
        </authorList>
    </citation>
    <scope>NUCLEOTIDE SEQUENCE [LARGE SCALE GENOMIC DNA]</scope>
    <source>
        <strain evidence="6">W744_W776</strain>
    </source>
</reference>
<dbReference type="InterPro" id="IPR011701">
    <property type="entry name" value="MFS"/>
</dbReference>
<name>A0AAV6V0H8_9ARAC</name>
<protein>
    <recommendedName>
        <fullName evidence="8">Proton-coupled folate transporter</fullName>
    </recommendedName>
</protein>
<dbReference type="Pfam" id="PF07690">
    <property type="entry name" value="MFS_1"/>
    <property type="match status" value="1"/>
</dbReference>
<sequence>MSFTCLSRKTKPTVVEYSICVTFVRLFRLRQAFIEYFSESQRKHNATMAEKGPRPSFGSRAMGVLREVTVEPFIFFCLMGNTIRGVSFQSLLMDRACRVKYTDDVCDNIESYKDEQAQSTIYGNNLYTGWTLMGSLPSLIVAIFIGPWADKYSRKYPILIAVSGMFLEGLASAMLTLFPHVTPWLFVVAALFSGITGGLMVTMSSCLSYLSDITEPRSRPSRFARLEFCSILAMILGGFLGGQLFRLYGYLPVMMLSPISFAIAIAYAAIVIKDTKPKIEAGKRCEVIKDLFSLDNIKQSYQTFTKERPGNMRLQMWLLVWVSCAQSLAEMGLLAVGFPFVRIMYQWGVTAFSNANIVLTISKALCTVVLVPIFSTKLMLHEAAIGLIGVLAALCQFTLMSVAFYEYIFYLACIGGALANTVGIGIKSRISKLVHKDELGRTFSFLGMVEALTPLFGTVLFLQIYNASVNFFPGLPFAITAVILLPSAFIFLWMMSLPTVSQGTFGKDDEETARINIKPGKNYEKLEDEKY</sequence>
<evidence type="ECO:0008006" key="8">
    <source>
        <dbReference type="Google" id="ProtNLM"/>
    </source>
</evidence>
<gene>
    <name evidence="6" type="ORF">JTE90_018134</name>
</gene>
<feature type="transmembrane region" description="Helical" evidence="5">
    <location>
        <begin position="127"/>
        <end position="146"/>
    </location>
</feature>
<keyword evidence="4 5" id="KW-0472">Membrane</keyword>
<dbReference type="EMBL" id="JAFNEN010000214">
    <property type="protein sequence ID" value="KAG8189482.1"/>
    <property type="molecule type" value="Genomic_DNA"/>
</dbReference>
<feature type="transmembrane region" description="Helical" evidence="5">
    <location>
        <begin position="316"/>
        <end position="341"/>
    </location>
</feature>
<evidence type="ECO:0000313" key="6">
    <source>
        <dbReference type="EMBL" id="KAG8189482.1"/>
    </source>
</evidence>
<evidence type="ECO:0000256" key="5">
    <source>
        <dbReference type="SAM" id="Phobius"/>
    </source>
</evidence>
<feature type="transmembrane region" description="Helical" evidence="5">
    <location>
        <begin position="383"/>
        <end position="401"/>
    </location>
</feature>
<keyword evidence="3 5" id="KW-1133">Transmembrane helix</keyword>
<feature type="transmembrane region" description="Helical" evidence="5">
    <location>
        <begin position="471"/>
        <end position="493"/>
    </location>
</feature>
<dbReference type="SUPFAM" id="SSF103473">
    <property type="entry name" value="MFS general substrate transporter"/>
    <property type="match status" value="1"/>
</dbReference>
<dbReference type="AlphaFoldDB" id="A0AAV6V0H8"/>
<dbReference type="Proteomes" id="UP000827092">
    <property type="component" value="Unassembled WGS sequence"/>
</dbReference>
<feature type="transmembrane region" description="Helical" evidence="5">
    <location>
        <begin position="347"/>
        <end position="371"/>
    </location>
</feature>
<evidence type="ECO:0000256" key="3">
    <source>
        <dbReference type="ARBA" id="ARBA00022989"/>
    </source>
</evidence>
<keyword evidence="7" id="KW-1185">Reference proteome</keyword>
<feature type="transmembrane region" description="Helical" evidence="5">
    <location>
        <begin position="407"/>
        <end position="426"/>
    </location>
</feature>
<keyword evidence="2 5" id="KW-0812">Transmembrane</keyword>
<comment type="subcellular location">
    <subcellularLocation>
        <location evidence="1">Membrane</location>
        <topology evidence="1">Multi-pass membrane protein</topology>
    </subcellularLocation>
</comment>
<evidence type="ECO:0000256" key="2">
    <source>
        <dbReference type="ARBA" id="ARBA00022692"/>
    </source>
</evidence>
<feature type="transmembrane region" description="Helical" evidence="5">
    <location>
        <begin position="247"/>
        <end position="270"/>
    </location>
</feature>
<feature type="transmembrane region" description="Helical" evidence="5">
    <location>
        <begin position="223"/>
        <end position="241"/>
    </location>
</feature>
<comment type="caution">
    <text evidence="6">The sequence shown here is derived from an EMBL/GenBank/DDBJ whole genome shotgun (WGS) entry which is preliminary data.</text>
</comment>
<organism evidence="6 7">
    <name type="scientific">Oedothorax gibbosus</name>
    <dbReference type="NCBI Taxonomy" id="931172"/>
    <lineage>
        <taxon>Eukaryota</taxon>
        <taxon>Metazoa</taxon>
        <taxon>Ecdysozoa</taxon>
        <taxon>Arthropoda</taxon>
        <taxon>Chelicerata</taxon>
        <taxon>Arachnida</taxon>
        <taxon>Araneae</taxon>
        <taxon>Araneomorphae</taxon>
        <taxon>Entelegynae</taxon>
        <taxon>Araneoidea</taxon>
        <taxon>Linyphiidae</taxon>
        <taxon>Erigoninae</taxon>
        <taxon>Oedothorax</taxon>
    </lineage>
</organism>
<evidence type="ECO:0000256" key="4">
    <source>
        <dbReference type="ARBA" id="ARBA00023136"/>
    </source>
</evidence>
<dbReference type="Gene3D" id="1.20.1250.20">
    <property type="entry name" value="MFS general substrate transporter like domains"/>
    <property type="match status" value="1"/>
</dbReference>
<feature type="transmembrane region" description="Helical" evidence="5">
    <location>
        <begin position="158"/>
        <end position="178"/>
    </location>
</feature>
<dbReference type="InterPro" id="IPR036259">
    <property type="entry name" value="MFS_trans_sf"/>
</dbReference>
<dbReference type="GO" id="GO:0022857">
    <property type="term" value="F:transmembrane transporter activity"/>
    <property type="evidence" value="ECO:0007669"/>
    <property type="project" value="InterPro"/>
</dbReference>
<feature type="transmembrane region" description="Helical" evidence="5">
    <location>
        <begin position="184"/>
        <end position="211"/>
    </location>
</feature>
<feature type="transmembrane region" description="Helical" evidence="5">
    <location>
        <begin position="446"/>
        <end position="465"/>
    </location>
</feature>
<evidence type="ECO:0000313" key="7">
    <source>
        <dbReference type="Proteomes" id="UP000827092"/>
    </source>
</evidence>
<dbReference type="PANTHER" id="PTHR23507:SF1">
    <property type="entry name" value="FI18259P1-RELATED"/>
    <property type="match status" value="1"/>
</dbReference>
<dbReference type="GO" id="GO:0016020">
    <property type="term" value="C:membrane"/>
    <property type="evidence" value="ECO:0007669"/>
    <property type="project" value="UniProtKB-SubCell"/>
</dbReference>
<accession>A0AAV6V0H8</accession>